<keyword evidence="1" id="KW-0812">Transmembrane</keyword>
<evidence type="ECO:0000313" key="3">
    <source>
        <dbReference type="Proteomes" id="UP000536746"/>
    </source>
</evidence>
<accession>A0ABX2M416</accession>
<organism evidence="2 3">
    <name type="scientific">Herbaspirillum robiniae</name>
    <dbReference type="NCBI Taxonomy" id="2014887"/>
    <lineage>
        <taxon>Bacteria</taxon>
        <taxon>Pseudomonadati</taxon>
        <taxon>Pseudomonadota</taxon>
        <taxon>Betaproteobacteria</taxon>
        <taxon>Burkholderiales</taxon>
        <taxon>Oxalobacteraceae</taxon>
        <taxon>Herbaspirillum</taxon>
    </lineage>
</organism>
<feature type="transmembrane region" description="Helical" evidence="1">
    <location>
        <begin position="140"/>
        <end position="156"/>
    </location>
</feature>
<gene>
    <name evidence="2" type="ORF">HNO84_20455</name>
</gene>
<keyword evidence="3" id="KW-1185">Reference proteome</keyword>
<comment type="caution">
    <text evidence="2">The sequence shown here is derived from an EMBL/GenBank/DDBJ whole genome shotgun (WGS) entry which is preliminary data.</text>
</comment>
<proteinExistence type="predicted"/>
<feature type="transmembrane region" description="Helical" evidence="1">
    <location>
        <begin position="162"/>
        <end position="182"/>
    </location>
</feature>
<feature type="transmembrane region" description="Helical" evidence="1">
    <location>
        <begin position="55"/>
        <end position="77"/>
    </location>
</feature>
<dbReference type="EMBL" id="JABFMT010000031">
    <property type="protein sequence ID" value="NUU03988.1"/>
    <property type="molecule type" value="Genomic_DNA"/>
</dbReference>
<reference evidence="2 3" key="1">
    <citation type="journal article" date="2020" name="Front. Plant Sci.">
        <title>Isolation of Rhizosphere Bacteria That Improve Quality and Water Stress Tolerance in Greenhouse Ornamentals.</title>
        <authorList>
            <person name="Nordstedt N.P."/>
            <person name="Jones M.L."/>
        </authorList>
    </citation>
    <scope>NUCLEOTIDE SEQUENCE [LARGE SCALE GENOMIC DNA]</scope>
    <source>
        <strain evidence="2 3">C6C2</strain>
    </source>
</reference>
<sequence>MTTPITKNDPIRDRFFSPLESAEAWSSRLFYLSIAFSLCVAYFDEPSQRSLNNTLQWIQVVAVLTLFVLDVFIRLHLAPRAHDARSQDFLAKVYDAPLISQQTSGYYNHAQTEPILRLAAQLFENSLFTKEIIGKMLKRETVVTAIYMIIWVAAFSSRDVPLSWVALCAQIFFGEQILVRWLRMWWLWRRCEDVYGQMRTLYVNNPAPEKFSVTALDAYTKYESSKAMASITLSSKIFEQINPTVSSEWEKHRVEFGI</sequence>
<protein>
    <submittedName>
        <fullName evidence="2">Uncharacterized protein</fullName>
    </submittedName>
</protein>
<evidence type="ECO:0000313" key="2">
    <source>
        <dbReference type="EMBL" id="NUU03988.1"/>
    </source>
</evidence>
<dbReference type="RefSeq" id="WP_175354844.1">
    <property type="nucleotide sequence ID" value="NZ_JABFMT010000031.1"/>
</dbReference>
<name>A0ABX2M416_9BURK</name>
<keyword evidence="1" id="KW-0472">Membrane</keyword>
<dbReference type="Proteomes" id="UP000536746">
    <property type="component" value="Unassembled WGS sequence"/>
</dbReference>
<evidence type="ECO:0000256" key="1">
    <source>
        <dbReference type="SAM" id="Phobius"/>
    </source>
</evidence>
<keyword evidence="1" id="KW-1133">Transmembrane helix</keyword>